<accession>A0A1B2EZK5</accession>
<dbReference type="RefSeq" id="WP_099516197.1">
    <property type="nucleotide sequence ID" value="NZ_CP016621.1"/>
</dbReference>
<dbReference type="AlphaFoldDB" id="A0A1B2EZK5"/>
<protein>
    <submittedName>
        <fullName evidence="2">Uncharacterized protein</fullName>
    </submittedName>
</protein>
<keyword evidence="2" id="KW-0614">Plasmid</keyword>
<dbReference type="OrthoDB" id="8019908at2"/>
<name>A0A1B2EZK5_9HYPH</name>
<evidence type="ECO:0000313" key="2">
    <source>
        <dbReference type="EMBL" id="ANY85425.1"/>
    </source>
</evidence>
<reference evidence="2" key="1">
    <citation type="submission" date="2016-07" db="EMBL/GenBank/DDBJ databases">
        <title>Microvirga ossetica sp. nov. a new species of rhizobia isolated from root nodules of the legume species Vicia alpestris Steven originated from North Ossetia region in the Caucasus.</title>
        <authorList>
            <person name="Safronova V.I."/>
            <person name="Kuznetsova I.G."/>
            <person name="Sazanova A.L."/>
            <person name="Belimov A."/>
            <person name="Andronov E."/>
            <person name="Osledkin Y.S."/>
            <person name="Onishchuk O.P."/>
            <person name="Kurchak O.N."/>
            <person name="Shaposhnikov A.I."/>
            <person name="Willems A."/>
            <person name="Tikhonovich I.A."/>
        </authorList>
    </citation>
    <scope>NUCLEOTIDE SEQUENCE [LARGE SCALE GENOMIC DNA]</scope>
    <source>
        <strain evidence="2">V5/3M</strain>
        <plasmid evidence="2">unnamed5</plasmid>
    </source>
</reference>
<dbReference type="KEGG" id="moc:BB934_45230"/>
<organism evidence="2">
    <name type="scientific">Microvirga ossetica</name>
    <dbReference type="NCBI Taxonomy" id="1882682"/>
    <lineage>
        <taxon>Bacteria</taxon>
        <taxon>Pseudomonadati</taxon>
        <taxon>Pseudomonadota</taxon>
        <taxon>Alphaproteobacteria</taxon>
        <taxon>Hyphomicrobiales</taxon>
        <taxon>Methylobacteriaceae</taxon>
        <taxon>Microvirga</taxon>
    </lineage>
</organism>
<feature type="region of interest" description="Disordered" evidence="1">
    <location>
        <begin position="154"/>
        <end position="174"/>
    </location>
</feature>
<proteinExistence type="predicted"/>
<evidence type="ECO:0000256" key="1">
    <source>
        <dbReference type="SAM" id="MobiDB-lite"/>
    </source>
</evidence>
<dbReference type="EMBL" id="CP016621">
    <property type="protein sequence ID" value="ANY85425.1"/>
    <property type="molecule type" value="Genomic_DNA"/>
</dbReference>
<sequence>MRFWWMKTSEAWPDSSWLETSLTAFDEDRPHCEGDGLWDIYVGGVHQEPHGPQKGTWVWSVTATFPGPRCPFTTNGREETRKAAGQRVRETYEKMVAFYAANPWPGPQQTLPEYLIDSAGAAGDDDDASLEDALRQVRATWDLPRAAMRVTTATRRRSCEDRSRAGLSLPHPGPTLACAGLNP</sequence>
<geneLocation type="plasmid" evidence="2">
    <name>unnamed5</name>
</geneLocation>
<gene>
    <name evidence="2" type="ORF">BB934_45230</name>
</gene>